<dbReference type="InterPro" id="IPR033887">
    <property type="entry name" value="PTS_IIA_man"/>
</dbReference>
<proteinExistence type="predicted"/>
<evidence type="ECO:0000256" key="3">
    <source>
        <dbReference type="ARBA" id="ARBA00022490"/>
    </source>
</evidence>
<dbReference type="GO" id="GO:0016301">
    <property type="term" value="F:kinase activity"/>
    <property type="evidence" value="ECO:0007669"/>
    <property type="project" value="UniProtKB-KW"/>
</dbReference>
<evidence type="ECO:0000259" key="8">
    <source>
        <dbReference type="PROSITE" id="PS51096"/>
    </source>
</evidence>
<keyword evidence="4" id="KW-0762">Sugar transport</keyword>
<keyword evidence="7" id="KW-0418">Kinase</keyword>
<dbReference type="InterPro" id="IPR004701">
    <property type="entry name" value="PTS_EIIA_man-typ"/>
</dbReference>
<keyword evidence="10" id="KW-1185">Reference proteome</keyword>
<evidence type="ECO:0000313" key="9">
    <source>
        <dbReference type="EMBL" id="OUP61977.1"/>
    </source>
</evidence>
<dbReference type="RefSeq" id="WP_035400295.1">
    <property type="nucleotide sequence ID" value="NZ_CABKSV010000015.1"/>
</dbReference>
<dbReference type="InterPro" id="IPR036662">
    <property type="entry name" value="PTS_EIIA_man-typ_sf"/>
</dbReference>
<accession>A0A1Y3VLY4</accession>
<dbReference type="AlphaFoldDB" id="A0A1Y3VLY4"/>
<dbReference type="CDD" id="cd00006">
    <property type="entry name" value="PTS_IIA_man"/>
    <property type="match status" value="1"/>
</dbReference>
<comment type="caution">
    <text evidence="9">The sequence shown here is derived from an EMBL/GenBank/DDBJ whole genome shotgun (WGS) entry which is preliminary data.</text>
</comment>
<dbReference type="GO" id="GO:0009401">
    <property type="term" value="P:phosphoenolpyruvate-dependent sugar phosphotransferase system"/>
    <property type="evidence" value="ECO:0007669"/>
    <property type="project" value="UniProtKB-KW"/>
</dbReference>
<evidence type="ECO:0000256" key="4">
    <source>
        <dbReference type="ARBA" id="ARBA00022597"/>
    </source>
</evidence>
<evidence type="ECO:0000256" key="1">
    <source>
        <dbReference type="ARBA" id="ARBA00004496"/>
    </source>
</evidence>
<sequence length="138" mass="15278">MDQKIGIIITSHGEYCLGAVDSLNMIIGRSEHIQTVSVTPTLSVQDVEKKMNQAYETLCANCKEIIIFTDLICGTPNNVAVKLMMQKNNITVITGYNLAILIELINKRNCGCDDVSELLDGEEEIFQNSNRILKKEGA</sequence>
<evidence type="ECO:0000256" key="5">
    <source>
        <dbReference type="ARBA" id="ARBA00022679"/>
    </source>
</evidence>
<dbReference type="PANTHER" id="PTHR33799:SF1">
    <property type="entry name" value="PTS SYSTEM MANNOSE-SPECIFIC EIIAB COMPONENT-RELATED"/>
    <property type="match status" value="1"/>
</dbReference>
<dbReference type="Proteomes" id="UP000195447">
    <property type="component" value="Unassembled WGS sequence"/>
</dbReference>
<dbReference type="GO" id="GO:0005737">
    <property type="term" value="C:cytoplasm"/>
    <property type="evidence" value="ECO:0007669"/>
    <property type="project" value="UniProtKB-SubCell"/>
</dbReference>
<dbReference type="EMBL" id="NFKM01000001">
    <property type="protein sequence ID" value="OUP61977.1"/>
    <property type="molecule type" value="Genomic_DNA"/>
</dbReference>
<dbReference type="InterPro" id="IPR051471">
    <property type="entry name" value="Bacterial_PTS_sugar_comp"/>
</dbReference>
<evidence type="ECO:0000256" key="7">
    <source>
        <dbReference type="ARBA" id="ARBA00022777"/>
    </source>
</evidence>
<dbReference type="PROSITE" id="PS51096">
    <property type="entry name" value="PTS_EIIA_TYPE_4"/>
    <property type="match status" value="1"/>
</dbReference>
<feature type="domain" description="PTS EIIA type-4" evidence="8">
    <location>
        <begin position="4"/>
        <end position="133"/>
    </location>
</feature>
<protein>
    <submittedName>
        <fullName evidence="9">PTS N-acetylglucosamine transporter subunit IIABC</fullName>
    </submittedName>
</protein>
<dbReference type="GO" id="GO:0016020">
    <property type="term" value="C:membrane"/>
    <property type="evidence" value="ECO:0007669"/>
    <property type="project" value="InterPro"/>
</dbReference>
<keyword evidence="5" id="KW-0808">Transferase</keyword>
<dbReference type="PANTHER" id="PTHR33799">
    <property type="entry name" value="PTS PERMEASE-RELATED-RELATED"/>
    <property type="match status" value="1"/>
</dbReference>
<comment type="subcellular location">
    <subcellularLocation>
        <location evidence="1">Cytoplasm</location>
    </subcellularLocation>
</comment>
<organism evidence="9 10">
    <name type="scientific">Faecalitalea cylindroides</name>
    <dbReference type="NCBI Taxonomy" id="39483"/>
    <lineage>
        <taxon>Bacteria</taxon>
        <taxon>Bacillati</taxon>
        <taxon>Bacillota</taxon>
        <taxon>Erysipelotrichia</taxon>
        <taxon>Erysipelotrichales</taxon>
        <taxon>Erysipelotrichaceae</taxon>
        <taxon>Faecalitalea</taxon>
    </lineage>
</organism>
<gene>
    <name evidence="9" type="ORF">B5F14_00910</name>
</gene>
<dbReference type="Pfam" id="PF03610">
    <property type="entry name" value="EIIA-man"/>
    <property type="match status" value="1"/>
</dbReference>
<keyword evidence="3" id="KW-0963">Cytoplasm</keyword>
<evidence type="ECO:0000313" key="10">
    <source>
        <dbReference type="Proteomes" id="UP000195447"/>
    </source>
</evidence>
<name>A0A1Y3VLY4_9FIRM</name>
<evidence type="ECO:0000256" key="6">
    <source>
        <dbReference type="ARBA" id="ARBA00022683"/>
    </source>
</evidence>
<reference evidence="10" key="1">
    <citation type="submission" date="2017-04" db="EMBL/GenBank/DDBJ databases">
        <title>Function of individual gut microbiota members based on whole genome sequencing of pure cultures obtained from chicken caecum.</title>
        <authorList>
            <person name="Medvecky M."/>
            <person name="Cejkova D."/>
            <person name="Polansky O."/>
            <person name="Karasova D."/>
            <person name="Kubasova T."/>
            <person name="Cizek A."/>
            <person name="Rychlik I."/>
        </authorList>
    </citation>
    <scope>NUCLEOTIDE SEQUENCE [LARGE SCALE GENOMIC DNA]</scope>
    <source>
        <strain evidence="10">An178</strain>
    </source>
</reference>
<evidence type="ECO:0000256" key="2">
    <source>
        <dbReference type="ARBA" id="ARBA00022448"/>
    </source>
</evidence>
<dbReference type="SUPFAM" id="SSF53062">
    <property type="entry name" value="PTS system fructose IIA component-like"/>
    <property type="match status" value="1"/>
</dbReference>
<keyword evidence="2" id="KW-0813">Transport</keyword>
<keyword evidence="6" id="KW-0598">Phosphotransferase system</keyword>
<dbReference type="Gene3D" id="3.40.50.510">
    <property type="entry name" value="Phosphotransferase system, mannose-type IIA component"/>
    <property type="match status" value="1"/>
</dbReference>